<keyword evidence="2" id="KW-1185">Reference proteome</keyword>
<protein>
    <recommendedName>
        <fullName evidence="3">DUF222 domain-containing protein</fullName>
    </recommendedName>
</protein>
<name>A0ABP6WJV0_9PSEU</name>
<evidence type="ECO:0008006" key="3">
    <source>
        <dbReference type="Google" id="ProtNLM"/>
    </source>
</evidence>
<evidence type="ECO:0000313" key="2">
    <source>
        <dbReference type="Proteomes" id="UP001500689"/>
    </source>
</evidence>
<evidence type="ECO:0000313" key="1">
    <source>
        <dbReference type="EMBL" id="GAA3552594.1"/>
    </source>
</evidence>
<proteinExistence type="predicted"/>
<dbReference type="RefSeq" id="WP_344861968.1">
    <property type="nucleotide sequence ID" value="NZ_BAAAZN010000008.1"/>
</dbReference>
<organism evidence="1 2">
    <name type="scientific">Amycolatopsis ultiminotia</name>
    <dbReference type="NCBI Taxonomy" id="543629"/>
    <lineage>
        <taxon>Bacteria</taxon>
        <taxon>Bacillati</taxon>
        <taxon>Actinomycetota</taxon>
        <taxon>Actinomycetes</taxon>
        <taxon>Pseudonocardiales</taxon>
        <taxon>Pseudonocardiaceae</taxon>
        <taxon>Amycolatopsis</taxon>
    </lineage>
</organism>
<comment type="caution">
    <text evidence="1">The sequence shown here is derived from an EMBL/GenBank/DDBJ whole genome shotgun (WGS) entry which is preliminary data.</text>
</comment>
<reference evidence="2" key="1">
    <citation type="journal article" date="2019" name="Int. J. Syst. Evol. Microbiol.">
        <title>The Global Catalogue of Microorganisms (GCM) 10K type strain sequencing project: providing services to taxonomists for standard genome sequencing and annotation.</title>
        <authorList>
            <consortium name="The Broad Institute Genomics Platform"/>
            <consortium name="The Broad Institute Genome Sequencing Center for Infectious Disease"/>
            <person name="Wu L."/>
            <person name="Ma J."/>
        </authorList>
    </citation>
    <scope>NUCLEOTIDE SEQUENCE [LARGE SCALE GENOMIC DNA]</scope>
    <source>
        <strain evidence="2">JCM 16898</strain>
    </source>
</reference>
<dbReference type="EMBL" id="BAAAZN010000008">
    <property type="protein sequence ID" value="GAA3552594.1"/>
    <property type="molecule type" value="Genomic_DNA"/>
</dbReference>
<accession>A0ABP6WJV0</accession>
<gene>
    <name evidence="1" type="ORF">GCM10022222_40280</name>
</gene>
<sequence length="127" mass="13357">MSTGFVTCVHGHRVAPADPIVAADGTSVDRLGLWPADAAGPWVLTVDEVACALALSGEEIGRYGLLAHDAADMAARGVRVCGRGPLAALAARWREGNERDGLPPAANPARCRKAAHELCRKAHRDRT</sequence>
<dbReference type="Proteomes" id="UP001500689">
    <property type="component" value="Unassembled WGS sequence"/>
</dbReference>